<dbReference type="AlphaFoldDB" id="A0AB74UAG6"/>
<dbReference type="InterPro" id="IPR000835">
    <property type="entry name" value="HTH_MarR-typ"/>
</dbReference>
<dbReference type="Gene3D" id="1.10.10.10">
    <property type="entry name" value="Winged helix-like DNA-binding domain superfamily/Winged helix DNA-binding domain"/>
    <property type="match status" value="1"/>
</dbReference>
<dbReference type="GO" id="GO:0006950">
    <property type="term" value="P:response to stress"/>
    <property type="evidence" value="ECO:0007669"/>
    <property type="project" value="TreeGrafter"/>
</dbReference>
<name>A0AB74UAG6_9GAMM</name>
<evidence type="ECO:0000313" key="2">
    <source>
        <dbReference type="EMBL" id="XCJ78698.1"/>
    </source>
</evidence>
<evidence type="ECO:0000259" key="1">
    <source>
        <dbReference type="PROSITE" id="PS50995"/>
    </source>
</evidence>
<dbReference type="InterPro" id="IPR036390">
    <property type="entry name" value="WH_DNA-bd_sf"/>
</dbReference>
<sequence length="147" mass="15934">MSDAQKGPVFTEIVLEVFKLGGLLVSEGDRMGSEYGITSARWKILGALSLAGEPQTVPQIAGSMGLTRQAVQRLVDAMQKDNLLLFHDNPGHKRAKLISLSDLGRTVYSKLYEKQSGWAKTCSAGITQAELETTLSVLERISGAIDR</sequence>
<dbReference type="SMART" id="SM00347">
    <property type="entry name" value="HTH_MARR"/>
    <property type="match status" value="1"/>
</dbReference>
<dbReference type="RefSeq" id="WP_129141619.1">
    <property type="nucleotide sequence ID" value="NZ_CP159578.1"/>
</dbReference>
<dbReference type="InterPro" id="IPR039422">
    <property type="entry name" value="MarR/SlyA-like"/>
</dbReference>
<dbReference type="SUPFAM" id="SSF46785">
    <property type="entry name" value="Winged helix' DNA-binding domain"/>
    <property type="match status" value="1"/>
</dbReference>
<dbReference type="GO" id="GO:0003700">
    <property type="term" value="F:DNA-binding transcription factor activity"/>
    <property type="evidence" value="ECO:0007669"/>
    <property type="project" value="InterPro"/>
</dbReference>
<feature type="domain" description="HTH marR-type" evidence="1">
    <location>
        <begin position="6"/>
        <end position="143"/>
    </location>
</feature>
<dbReference type="EMBL" id="CP159578">
    <property type="protein sequence ID" value="XCJ78698.1"/>
    <property type="molecule type" value="Genomic_DNA"/>
</dbReference>
<proteinExistence type="predicted"/>
<protein>
    <submittedName>
        <fullName evidence="2">MarR family transcriptional regulator</fullName>
    </submittedName>
</protein>
<reference evidence="2" key="1">
    <citation type="submission" date="2024-06" db="EMBL/GenBank/DDBJ databases">
        <title>Complete genome of Salinicola endophyticus HNIBRBA4755.</title>
        <authorList>
            <person name="Shin S.Y."/>
            <person name="Kang H."/>
            <person name="Song J."/>
        </authorList>
    </citation>
    <scope>NUCLEOTIDE SEQUENCE</scope>
    <source>
        <strain evidence="2">HNIBRBA4755</strain>
    </source>
</reference>
<gene>
    <name evidence="2" type="ORF">ABV408_14815</name>
</gene>
<organism evidence="2">
    <name type="scientific">Salinicola endophyticus</name>
    <dbReference type="NCBI Taxonomy" id="1949083"/>
    <lineage>
        <taxon>Bacteria</taxon>
        <taxon>Pseudomonadati</taxon>
        <taxon>Pseudomonadota</taxon>
        <taxon>Gammaproteobacteria</taxon>
        <taxon>Oceanospirillales</taxon>
        <taxon>Halomonadaceae</taxon>
        <taxon>Salinicola</taxon>
    </lineage>
</organism>
<dbReference type="Pfam" id="PF12802">
    <property type="entry name" value="MarR_2"/>
    <property type="match status" value="1"/>
</dbReference>
<dbReference type="PANTHER" id="PTHR33164">
    <property type="entry name" value="TRANSCRIPTIONAL REGULATOR, MARR FAMILY"/>
    <property type="match status" value="1"/>
</dbReference>
<dbReference type="PANTHER" id="PTHR33164:SF99">
    <property type="entry name" value="MARR FAMILY REGULATORY PROTEIN"/>
    <property type="match status" value="1"/>
</dbReference>
<accession>A0AB74UAG6</accession>
<dbReference type="PROSITE" id="PS50995">
    <property type="entry name" value="HTH_MARR_2"/>
    <property type="match status" value="1"/>
</dbReference>
<dbReference type="InterPro" id="IPR036388">
    <property type="entry name" value="WH-like_DNA-bd_sf"/>
</dbReference>